<evidence type="ECO:0000313" key="4">
    <source>
        <dbReference type="Proteomes" id="UP000566819"/>
    </source>
</evidence>
<dbReference type="Proteomes" id="UP000566819">
    <property type="component" value="Unassembled WGS sequence"/>
</dbReference>
<keyword evidence="1" id="KW-0175">Coiled coil</keyword>
<accession>A0A8H4QVF8</accession>
<sequence length="224" mass="24918">MASHEMKTFASSLSQLSNCAIGLMKATDRRDVENRHKIDELNAIVASKHQIISRQRQIINTIGKKYAALEREMKMAQEELRAYKEMSPSFSARTESMSSASVYTTTTEEHVMESTEKSIETMNNLNLPSLKDILDRIDTNYGGNVPPRTSSRTPPSTPYSGSQLKGLAISELGIPQMLPHNAQPPTPVACSNDSPVKRRRVTAWSPTDDEDPGFSHRQKSPKTV</sequence>
<evidence type="ECO:0000256" key="2">
    <source>
        <dbReference type="SAM" id="MobiDB-lite"/>
    </source>
</evidence>
<dbReference type="EMBL" id="JAAMPI010002196">
    <property type="protein sequence ID" value="KAF4617062.1"/>
    <property type="molecule type" value="Genomic_DNA"/>
</dbReference>
<comment type="caution">
    <text evidence="3">The sequence shown here is derived from an EMBL/GenBank/DDBJ whole genome shotgun (WGS) entry which is preliminary data.</text>
</comment>
<keyword evidence="4" id="KW-1185">Reference proteome</keyword>
<gene>
    <name evidence="3" type="ORF">G7Y89_g15087</name>
</gene>
<feature type="region of interest" description="Disordered" evidence="2">
    <location>
        <begin position="177"/>
        <end position="224"/>
    </location>
</feature>
<feature type="region of interest" description="Disordered" evidence="2">
    <location>
        <begin position="138"/>
        <end position="163"/>
    </location>
</feature>
<evidence type="ECO:0000256" key="1">
    <source>
        <dbReference type="SAM" id="Coils"/>
    </source>
</evidence>
<protein>
    <submittedName>
        <fullName evidence="3">Uncharacterized protein</fullName>
    </submittedName>
</protein>
<dbReference type="OrthoDB" id="3524002at2759"/>
<proteinExistence type="predicted"/>
<dbReference type="AlphaFoldDB" id="A0A8H4QVF8"/>
<evidence type="ECO:0000313" key="3">
    <source>
        <dbReference type="EMBL" id="KAF4617062.1"/>
    </source>
</evidence>
<organism evidence="3 4">
    <name type="scientific">Cudoniella acicularis</name>
    <dbReference type="NCBI Taxonomy" id="354080"/>
    <lineage>
        <taxon>Eukaryota</taxon>
        <taxon>Fungi</taxon>
        <taxon>Dikarya</taxon>
        <taxon>Ascomycota</taxon>
        <taxon>Pezizomycotina</taxon>
        <taxon>Leotiomycetes</taxon>
        <taxon>Helotiales</taxon>
        <taxon>Tricladiaceae</taxon>
        <taxon>Cudoniella</taxon>
    </lineage>
</organism>
<reference evidence="3 4" key="1">
    <citation type="submission" date="2020-03" db="EMBL/GenBank/DDBJ databases">
        <title>Draft Genome Sequence of Cudoniella acicularis.</title>
        <authorList>
            <person name="Buettner E."/>
            <person name="Kellner H."/>
        </authorList>
    </citation>
    <scope>NUCLEOTIDE SEQUENCE [LARGE SCALE GENOMIC DNA]</scope>
    <source>
        <strain evidence="3 4">DSM 108380</strain>
    </source>
</reference>
<name>A0A8H4QVF8_9HELO</name>
<feature type="coiled-coil region" evidence="1">
    <location>
        <begin position="59"/>
        <end position="86"/>
    </location>
</feature>